<evidence type="ECO:0000256" key="7">
    <source>
        <dbReference type="SAM" id="Phobius"/>
    </source>
</evidence>
<dbReference type="GO" id="GO:0022857">
    <property type="term" value="F:transmembrane transporter activity"/>
    <property type="evidence" value="ECO:0007669"/>
    <property type="project" value="TreeGrafter"/>
</dbReference>
<feature type="transmembrane region" description="Helical" evidence="7">
    <location>
        <begin position="368"/>
        <end position="394"/>
    </location>
</feature>
<reference evidence="10 11" key="1">
    <citation type="submission" date="2019-04" db="EMBL/GenBank/DDBJ databases">
        <authorList>
            <person name="Hwang J.C."/>
        </authorList>
    </citation>
    <scope>NUCLEOTIDE SEQUENCE [LARGE SCALE GENOMIC DNA]</scope>
    <source>
        <strain evidence="10 11">IMCC35002</strain>
    </source>
</reference>
<evidence type="ECO:0000256" key="3">
    <source>
        <dbReference type="ARBA" id="ARBA00022692"/>
    </source>
</evidence>
<dbReference type="InterPro" id="IPR050250">
    <property type="entry name" value="Macrolide_Exporter_MacB"/>
</dbReference>
<organism evidence="10 11">
    <name type="scientific">Ferrimonas aestuarii</name>
    <dbReference type="NCBI Taxonomy" id="2569539"/>
    <lineage>
        <taxon>Bacteria</taxon>
        <taxon>Pseudomonadati</taxon>
        <taxon>Pseudomonadota</taxon>
        <taxon>Gammaproteobacteria</taxon>
        <taxon>Alteromonadales</taxon>
        <taxon>Ferrimonadaceae</taxon>
        <taxon>Ferrimonas</taxon>
    </lineage>
</organism>
<dbReference type="EMBL" id="SWCJ01000009">
    <property type="protein sequence ID" value="TKB54311.1"/>
    <property type="molecule type" value="Genomic_DNA"/>
</dbReference>
<accession>A0A4U1BME1</accession>
<comment type="subcellular location">
    <subcellularLocation>
        <location evidence="1">Cell membrane</location>
        <topology evidence="1">Multi-pass membrane protein</topology>
    </subcellularLocation>
</comment>
<dbReference type="Proteomes" id="UP000305675">
    <property type="component" value="Unassembled WGS sequence"/>
</dbReference>
<dbReference type="Pfam" id="PF12704">
    <property type="entry name" value="MacB_PCD"/>
    <property type="match status" value="1"/>
</dbReference>
<dbReference type="OrthoDB" id="9770036at2"/>
<evidence type="ECO:0000256" key="1">
    <source>
        <dbReference type="ARBA" id="ARBA00004651"/>
    </source>
</evidence>
<evidence type="ECO:0000313" key="10">
    <source>
        <dbReference type="EMBL" id="TKB54311.1"/>
    </source>
</evidence>
<evidence type="ECO:0000259" key="9">
    <source>
        <dbReference type="Pfam" id="PF12704"/>
    </source>
</evidence>
<dbReference type="Pfam" id="PF02687">
    <property type="entry name" value="FtsX"/>
    <property type="match status" value="1"/>
</dbReference>
<name>A0A4U1BME1_9GAMM</name>
<evidence type="ECO:0000256" key="6">
    <source>
        <dbReference type="ARBA" id="ARBA00038076"/>
    </source>
</evidence>
<gene>
    <name evidence="10" type="ORF">FCL42_13045</name>
</gene>
<dbReference type="PANTHER" id="PTHR30572:SF4">
    <property type="entry name" value="ABC TRANSPORTER PERMEASE YTRF"/>
    <property type="match status" value="1"/>
</dbReference>
<dbReference type="InterPro" id="IPR003838">
    <property type="entry name" value="ABC3_permease_C"/>
</dbReference>
<evidence type="ECO:0000256" key="2">
    <source>
        <dbReference type="ARBA" id="ARBA00022475"/>
    </source>
</evidence>
<keyword evidence="5 7" id="KW-0472">Membrane</keyword>
<evidence type="ECO:0000256" key="4">
    <source>
        <dbReference type="ARBA" id="ARBA00022989"/>
    </source>
</evidence>
<evidence type="ECO:0000259" key="8">
    <source>
        <dbReference type="Pfam" id="PF02687"/>
    </source>
</evidence>
<feature type="domain" description="ABC3 transporter permease C-terminal" evidence="8">
    <location>
        <begin position="292"/>
        <end position="404"/>
    </location>
</feature>
<dbReference type="PANTHER" id="PTHR30572">
    <property type="entry name" value="MEMBRANE COMPONENT OF TRANSPORTER-RELATED"/>
    <property type="match status" value="1"/>
</dbReference>
<proteinExistence type="inferred from homology"/>
<keyword evidence="4 7" id="KW-1133">Transmembrane helix</keyword>
<feature type="transmembrane region" description="Helical" evidence="7">
    <location>
        <begin position="336"/>
        <end position="362"/>
    </location>
</feature>
<feature type="domain" description="MacB-like periplasmic core" evidence="9">
    <location>
        <begin position="21"/>
        <end position="250"/>
    </location>
</feature>
<dbReference type="GO" id="GO:0005886">
    <property type="term" value="C:plasma membrane"/>
    <property type="evidence" value="ECO:0007669"/>
    <property type="project" value="UniProtKB-SubCell"/>
</dbReference>
<keyword evidence="3 7" id="KW-0812">Transmembrane</keyword>
<evidence type="ECO:0000256" key="5">
    <source>
        <dbReference type="ARBA" id="ARBA00023136"/>
    </source>
</evidence>
<dbReference type="RefSeq" id="WP_136863860.1">
    <property type="nucleotide sequence ID" value="NZ_SWCJ01000009.1"/>
</dbReference>
<comment type="caution">
    <text evidence="10">The sequence shown here is derived from an EMBL/GenBank/DDBJ whole genome shotgun (WGS) entry which is preliminary data.</text>
</comment>
<sequence>MMQLKLAQTAWTSLTRNLMRSVLTTLGIVIGISAVVIMFALGEGAQKEVEAQIESLGTNLLMIKSGSVSAGGAAGGAGNVKVLTMGDVEAIKANIPQVVAAGTTQNAQAQVVSGNANWNTRVEGINLDVLTANNWEIAAGRAFTQQEINAASKVALIGETVAEELFGVPSMAIGEKVRVNKVTVTIIGLLKGKGEDMRGSDLDDTLMLPISTAKRRIVGGEAKYMDRVSRIMVQVDQAKNMDWVISEIDSLLRQRHRIDSQDTAPFSIRNLSQMMETRAKASQVFSSLLAGVAGVSLLVGGIGVMNIMLVTVTERTKEIGLRMAVGAKPADIRNQFLIESVILCLLGALLGLAVSLAVLAVAEPVFGWAMVLPGKIIVLSIAATALIGVGFGYYPANKAANMDPIDALRYE</sequence>
<feature type="transmembrane region" description="Helical" evidence="7">
    <location>
        <begin position="288"/>
        <end position="312"/>
    </location>
</feature>
<dbReference type="AlphaFoldDB" id="A0A4U1BME1"/>
<protein>
    <submittedName>
        <fullName evidence="10">FtsX-like permease family protein</fullName>
    </submittedName>
</protein>
<dbReference type="InterPro" id="IPR025857">
    <property type="entry name" value="MacB_PCD"/>
</dbReference>
<feature type="transmembrane region" description="Helical" evidence="7">
    <location>
        <begin position="21"/>
        <end position="42"/>
    </location>
</feature>
<comment type="similarity">
    <text evidence="6">Belongs to the ABC-4 integral membrane protein family.</text>
</comment>
<evidence type="ECO:0000313" key="11">
    <source>
        <dbReference type="Proteomes" id="UP000305675"/>
    </source>
</evidence>
<keyword evidence="11" id="KW-1185">Reference proteome</keyword>
<keyword evidence="2" id="KW-1003">Cell membrane</keyword>